<evidence type="ECO:0000313" key="2">
    <source>
        <dbReference type="EMBL" id="PQV56269.1"/>
    </source>
</evidence>
<organism evidence="2 3">
    <name type="scientific">Albidovulum denitrificans</name>
    <dbReference type="NCBI Taxonomy" id="404881"/>
    <lineage>
        <taxon>Bacteria</taxon>
        <taxon>Pseudomonadati</taxon>
        <taxon>Pseudomonadota</taxon>
        <taxon>Alphaproteobacteria</taxon>
        <taxon>Rhodobacterales</taxon>
        <taxon>Paracoccaceae</taxon>
        <taxon>Albidovulum</taxon>
    </lineage>
</organism>
<dbReference type="OrthoDB" id="581532at2"/>
<dbReference type="InterPro" id="IPR005302">
    <property type="entry name" value="MoCF_Sase_C"/>
</dbReference>
<evidence type="ECO:0000259" key="1">
    <source>
        <dbReference type="PROSITE" id="PS51340"/>
    </source>
</evidence>
<dbReference type="InterPro" id="IPR052716">
    <property type="entry name" value="MOSC_domain"/>
</dbReference>
<feature type="domain" description="MOSC" evidence="1">
    <location>
        <begin position="109"/>
        <end position="250"/>
    </location>
</feature>
<dbReference type="PROSITE" id="PS51340">
    <property type="entry name" value="MOSC"/>
    <property type="match status" value="1"/>
</dbReference>
<proteinExistence type="predicted"/>
<sequence>MTARLASIQRHPLKSHGRETLEGVRLTPGCALPWDRHWAVAHDAARLTEGAWAPCQNFSRGSKAARLTAISAKLDEGAAQLTLTHPDQAPITFAPDDPDDAARFIDWVRPLCPPDRAQPARIFSAPDVAMTDTDYQSVSLLSLASNADLCARMGQDLSPLRWRGNLWIEGTGPWAERGWIGREVRIGDTLLRVEENIVRCLATTANPATGERDADTLGALKTLHGAAEFGVYARVIEGGAIRTGDTVEVLP</sequence>
<gene>
    <name evidence="2" type="ORF">LX70_02534</name>
</gene>
<dbReference type="RefSeq" id="WP_105515124.1">
    <property type="nucleotide sequence ID" value="NZ_PVEP01000005.1"/>
</dbReference>
<dbReference type="Proteomes" id="UP000238338">
    <property type="component" value="Unassembled WGS sequence"/>
</dbReference>
<dbReference type="GO" id="GO:0003824">
    <property type="term" value="F:catalytic activity"/>
    <property type="evidence" value="ECO:0007669"/>
    <property type="project" value="InterPro"/>
</dbReference>
<dbReference type="PANTHER" id="PTHR36930">
    <property type="entry name" value="METAL-SULFUR CLUSTER BIOSYNTHESIS PROTEINS YUAD-RELATED"/>
    <property type="match status" value="1"/>
</dbReference>
<dbReference type="Gene3D" id="2.40.33.20">
    <property type="entry name" value="PK beta-barrel domain-like"/>
    <property type="match status" value="1"/>
</dbReference>
<accession>A0A2S8S628</accession>
<reference evidence="2 3" key="1">
    <citation type="submission" date="2018-02" db="EMBL/GenBank/DDBJ databases">
        <title>Genomic Encyclopedia of Archaeal and Bacterial Type Strains, Phase II (KMG-II): from individual species to whole genera.</title>
        <authorList>
            <person name="Goeker M."/>
        </authorList>
    </citation>
    <scope>NUCLEOTIDE SEQUENCE [LARGE SCALE GENOMIC DNA]</scope>
    <source>
        <strain evidence="2 3">DSM 18921</strain>
    </source>
</reference>
<dbReference type="EMBL" id="PVEP01000005">
    <property type="protein sequence ID" value="PQV56269.1"/>
    <property type="molecule type" value="Genomic_DNA"/>
</dbReference>
<comment type="caution">
    <text evidence="2">The sequence shown here is derived from an EMBL/GenBank/DDBJ whole genome shotgun (WGS) entry which is preliminary data.</text>
</comment>
<dbReference type="GO" id="GO:0030170">
    <property type="term" value="F:pyridoxal phosphate binding"/>
    <property type="evidence" value="ECO:0007669"/>
    <property type="project" value="InterPro"/>
</dbReference>
<name>A0A2S8S628_9RHOB</name>
<dbReference type="AlphaFoldDB" id="A0A2S8S628"/>
<dbReference type="InterPro" id="IPR011037">
    <property type="entry name" value="Pyrv_Knase-like_insert_dom_sf"/>
</dbReference>
<dbReference type="Pfam" id="PF03473">
    <property type="entry name" value="MOSC"/>
    <property type="match status" value="1"/>
</dbReference>
<dbReference type="PANTHER" id="PTHR36930:SF1">
    <property type="entry name" value="MOSC DOMAIN-CONTAINING PROTEIN"/>
    <property type="match status" value="1"/>
</dbReference>
<keyword evidence="3" id="KW-1185">Reference proteome</keyword>
<protein>
    <recommendedName>
        <fullName evidence="1">MOSC domain-containing protein</fullName>
    </recommendedName>
</protein>
<dbReference type="GO" id="GO:0030151">
    <property type="term" value="F:molybdenum ion binding"/>
    <property type="evidence" value="ECO:0007669"/>
    <property type="project" value="InterPro"/>
</dbReference>
<dbReference type="SUPFAM" id="SSF50800">
    <property type="entry name" value="PK beta-barrel domain-like"/>
    <property type="match status" value="1"/>
</dbReference>
<evidence type="ECO:0000313" key="3">
    <source>
        <dbReference type="Proteomes" id="UP000238338"/>
    </source>
</evidence>